<evidence type="ECO:0008006" key="6">
    <source>
        <dbReference type="Google" id="ProtNLM"/>
    </source>
</evidence>
<dbReference type="EMBL" id="WVHT01000003">
    <property type="protein sequence ID" value="MXV50999.1"/>
    <property type="molecule type" value="Genomic_DNA"/>
</dbReference>
<dbReference type="GO" id="GO:0005975">
    <property type="term" value="P:carbohydrate metabolic process"/>
    <property type="evidence" value="ECO:0007669"/>
    <property type="project" value="InterPro"/>
</dbReference>
<dbReference type="Pfam" id="PF20736">
    <property type="entry name" value="Glyco_hydro127M"/>
    <property type="match status" value="1"/>
</dbReference>
<evidence type="ECO:0000313" key="5">
    <source>
        <dbReference type="Proteomes" id="UP000466586"/>
    </source>
</evidence>
<feature type="domain" description="Non-reducing end beta-L-arabinofuranosidase-like GH127 middle" evidence="3">
    <location>
        <begin position="427"/>
        <end position="522"/>
    </location>
</feature>
<feature type="signal peptide" evidence="1">
    <location>
        <begin position="1"/>
        <end position="22"/>
    </location>
</feature>
<dbReference type="InterPro" id="IPR049046">
    <property type="entry name" value="Beta-AFase-like_GH127_middle"/>
</dbReference>
<dbReference type="Pfam" id="PF07944">
    <property type="entry name" value="Beta-AFase-like_GH127_cat"/>
    <property type="match status" value="1"/>
</dbReference>
<feature type="chain" id="PRO_5029819298" description="Glycoside hydrolase family 127 protein" evidence="1">
    <location>
        <begin position="23"/>
        <end position="682"/>
    </location>
</feature>
<keyword evidence="5" id="KW-1185">Reference proteome</keyword>
<protein>
    <recommendedName>
        <fullName evidence="6">Glycoside hydrolase family 127 protein</fullName>
    </recommendedName>
</protein>
<dbReference type="RefSeq" id="WP_160844174.1">
    <property type="nucleotide sequence ID" value="NZ_WVHT01000003.1"/>
</dbReference>
<comment type="caution">
    <text evidence="4">The sequence shown here is derived from an EMBL/GenBank/DDBJ whole genome shotgun (WGS) entry which is preliminary data.</text>
</comment>
<dbReference type="PANTHER" id="PTHR31151:SF0">
    <property type="entry name" value="PROLINE-TRNA LIGASE (DUF1680)"/>
    <property type="match status" value="1"/>
</dbReference>
<keyword evidence="1" id="KW-0732">Signal</keyword>
<reference evidence="4 5" key="1">
    <citation type="submission" date="2019-11" db="EMBL/GenBank/DDBJ databases">
        <title>Pedobacter sp. HMF7647 Genome sequencing and assembly.</title>
        <authorList>
            <person name="Kang H."/>
            <person name="Kim H."/>
            <person name="Joh K."/>
        </authorList>
    </citation>
    <scope>NUCLEOTIDE SEQUENCE [LARGE SCALE GENOMIC DNA]</scope>
    <source>
        <strain evidence="4 5">HMF7647</strain>
    </source>
</reference>
<evidence type="ECO:0000259" key="3">
    <source>
        <dbReference type="Pfam" id="PF20736"/>
    </source>
</evidence>
<dbReference type="InterPro" id="IPR012878">
    <property type="entry name" value="Beta-AFase-like_GH127_cat"/>
</dbReference>
<proteinExistence type="predicted"/>
<name>A0A7K1YA49_9SPHI</name>
<evidence type="ECO:0000259" key="2">
    <source>
        <dbReference type="Pfam" id="PF07944"/>
    </source>
</evidence>
<accession>A0A7K1YA49</accession>
<dbReference type="SUPFAM" id="SSF48208">
    <property type="entry name" value="Six-hairpin glycosidases"/>
    <property type="match status" value="1"/>
</dbReference>
<evidence type="ECO:0000313" key="4">
    <source>
        <dbReference type="EMBL" id="MXV50999.1"/>
    </source>
</evidence>
<gene>
    <name evidence="4" type="ORF">GS399_08445</name>
</gene>
<evidence type="ECO:0000256" key="1">
    <source>
        <dbReference type="SAM" id="SignalP"/>
    </source>
</evidence>
<organism evidence="4 5">
    <name type="scientific">Hufsiella arboris</name>
    <dbReference type="NCBI Taxonomy" id="2695275"/>
    <lineage>
        <taxon>Bacteria</taxon>
        <taxon>Pseudomonadati</taxon>
        <taxon>Bacteroidota</taxon>
        <taxon>Sphingobacteriia</taxon>
        <taxon>Sphingobacteriales</taxon>
        <taxon>Sphingobacteriaceae</taxon>
        <taxon>Hufsiella</taxon>
    </lineage>
</organism>
<sequence>MNFKVVISSALLISTQFMHASAQPKAQLVNATNTGINKWYPSNKAPLQNQFFVKLPVTSVKPDGWLKKMLELQRDGLTGNLGEISIWLSKEDNAWLNKEGKGKYGWEELPYWLKGYADIGYVLGDQKIINEAKFWIDAVLTNQRDNGDFGPAVEKGAGKRDLWTNMPMLWCLQSYYEYSKDSRVLSFMSKYFKYELSIPDSLFLEDYWENSRGGDNMLSVYWLYNHTGEKFLLDLATKIDKNTANWRQTNNLPNWHNVNIAQCFREPATYYLQSHDKKDLQATYDNFRLVRDIYGQVPGGMFGSDENARKGYDDPRQAVETCGMVEQMTSDQYLLNFTGDPLWADNCEDVAFNTFPAAFMPDYRALRYLTAPNMVISDSKNHSPGIANEGPFLMMNPFSSRCCQHNHSAGWVYYIENSWSATPDNGLAVQLYSQNEVNAKVAGGTEVQLQELTHYPFEDKVEFLVNTPKPVAFPLYLRIPSWCKNASLELNGKKIAFSGSGNYVKISNTWKNGDKITLQLPMELKVREWQRNKNSVSVNYGPLTYSLKIDEKLVEKDSKETAIGDSKWQQGADPQKWPSFEIHPASNWNYGLIIDKANPLKSLEIVKKGWPADNNPFTNKNAPIELIGKGRQITSWTIDQYGLCGVLPQSPVVTNQPVKPLTLVPMGGARLRISAFPTVENN</sequence>
<dbReference type="AlphaFoldDB" id="A0A7K1YA49"/>
<feature type="domain" description="Non-reducing end beta-L-arabinofuranosidase-like GH127 catalytic" evidence="2">
    <location>
        <begin position="110"/>
        <end position="413"/>
    </location>
</feature>
<dbReference type="PANTHER" id="PTHR31151">
    <property type="entry name" value="PROLINE-TRNA LIGASE (DUF1680)"/>
    <property type="match status" value="1"/>
</dbReference>
<dbReference type="Proteomes" id="UP000466586">
    <property type="component" value="Unassembled WGS sequence"/>
</dbReference>
<dbReference type="InterPro" id="IPR008928">
    <property type="entry name" value="6-hairpin_glycosidase_sf"/>
</dbReference>